<keyword evidence="3" id="KW-0969">Cilium</keyword>
<feature type="domain" description="Flagellar hook-length control protein-like C-terminal" evidence="2">
    <location>
        <begin position="432"/>
        <end position="508"/>
    </location>
</feature>
<sequence>MAIRPGLLQTLALKPGQGFEAVVVGQTPTGATDVLVGKQHLTLTLQPSPPTGTTLQMRIDVTSVGPRFVILSQTPPDLATKSAITATSVVIPAPTGKSGTVPLQAAPTSQQTAATIIERVTPDRAAMALASTFKSGQIVEARIGTTSGSTTQLTIGQQTISLTLPGSPMSGAVVQLRVQATPLGQRFVIVPQSQTSTTGATTAQPMSVAPASGPLQPIVATALPPQTELAAVTQMLQAAAGRQDVSIGLMSTLASLIRDKSQLPPEVANAITRVLGARTDISAGKISGDVLQKAVQNSGIFQESSLARGVTTTQADVKSSLLGLRAALSAWLGGGVAAVPRVQRQPPMRGGIPRAPDAANEPSPVGGTPQLGRSALDRTDHALSRLRLHQNASLPDPIHRTDREWNLELPVIIANQQNVLQMQISRDGGGDAAEGDGHWQMRFAINLNEAGEVGAQVGLRGRRTSVMLWASEAETAQTLREMLPQLREELEGASLDVSAIAVRVGAPSAPTRPSGGLLDATL</sequence>
<dbReference type="Proteomes" id="UP001222118">
    <property type="component" value="Chromosome"/>
</dbReference>
<keyword evidence="3" id="KW-0966">Cell projection</keyword>
<evidence type="ECO:0000313" key="4">
    <source>
        <dbReference type="Proteomes" id="UP001222118"/>
    </source>
</evidence>
<dbReference type="InterPro" id="IPR038610">
    <property type="entry name" value="FliK-like_C_sf"/>
</dbReference>
<feature type="region of interest" description="Disordered" evidence="1">
    <location>
        <begin position="344"/>
        <end position="374"/>
    </location>
</feature>
<dbReference type="InterPro" id="IPR021136">
    <property type="entry name" value="Flagellar_hook_control-like_C"/>
</dbReference>
<keyword evidence="4" id="KW-1185">Reference proteome</keyword>
<dbReference type="Gene3D" id="3.30.750.140">
    <property type="match status" value="1"/>
</dbReference>
<organism evidence="3 4">
    <name type="scientific">Devosia rhodophyticola</name>
    <dbReference type="NCBI Taxonomy" id="3026423"/>
    <lineage>
        <taxon>Bacteria</taxon>
        <taxon>Pseudomonadati</taxon>
        <taxon>Pseudomonadota</taxon>
        <taxon>Alphaproteobacteria</taxon>
        <taxon>Hyphomicrobiales</taxon>
        <taxon>Devosiaceae</taxon>
        <taxon>Devosia</taxon>
    </lineage>
</organism>
<gene>
    <name evidence="3" type="ORF">PSQ90_16575</name>
</gene>
<reference evidence="3 4" key="1">
    <citation type="submission" date="2023-02" db="EMBL/GenBank/DDBJ databases">
        <title>Devosia chondri sp. nov., isolated from the phycosphere of marine algae.</title>
        <authorList>
            <person name="Kim J.M."/>
            <person name="Lee J.K."/>
            <person name="Choi B.J."/>
            <person name="Bayburt H."/>
            <person name="Jeon C.O."/>
        </authorList>
    </citation>
    <scope>NUCLEOTIDE SEQUENCE [LARGE SCALE GENOMIC DNA]</scope>
    <source>
        <strain evidence="3 4">G2-5</strain>
    </source>
</reference>
<keyword evidence="3" id="KW-0282">Flagellum</keyword>
<evidence type="ECO:0000313" key="3">
    <source>
        <dbReference type="EMBL" id="WDR05833.1"/>
    </source>
</evidence>
<dbReference type="RefSeq" id="WP_282211351.1">
    <property type="nucleotide sequence ID" value="NZ_CP118247.1"/>
</dbReference>
<evidence type="ECO:0000256" key="1">
    <source>
        <dbReference type="SAM" id="MobiDB-lite"/>
    </source>
</evidence>
<protein>
    <submittedName>
        <fullName evidence="3">Flagellar hook-length control protein FliK</fullName>
    </submittedName>
</protein>
<dbReference type="EMBL" id="CP118247">
    <property type="protein sequence ID" value="WDR05833.1"/>
    <property type="molecule type" value="Genomic_DNA"/>
</dbReference>
<dbReference type="Pfam" id="PF02120">
    <property type="entry name" value="Flg_hook"/>
    <property type="match status" value="1"/>
</dbReference>
<evidence type="ECO:0000259" key="2">
    <source>
        <dbReference type="Pfam" id="PF02120"/>
    </source>
</evidence>
<accession>A0ABY7YXL8</accession>
<name>A0ABY7YXL8_9HYPH</name>
<proteinExistence type="predicted"/>